<evidence type="ECO:0000256" key="1">
    <source>
        <dbReference type="SAM" id="MobiDB-lite"/>
    </source>
</evidence>
<feature type="compositionally biased region" description="Basic residues" evidence="1">
    <location>
        <begin position="117"/>
        <end position="130"/>
    </location>
</feature>
<keyword evidence="3" id="KW-1185">Reference proteome</keyword>
<dbReference type="EMBL" id="BAAANT010000014">
    <property type="protein sequence ID" value="GAA2143141.1"/>
    <property type="molecule type" value="Genomic_DNA"/>
</dbReference>
<gene>
    <name evidence="2" type="ORF">GCM10009760_29130</name>
</gene>
<evidence type="ECO:0000313" key="3">
    <source>
        <dbReference type="Proteomes" id="UP001422759"/>
    </source>
</evidence>
<reference evidence="3" key="1">
    <citation type="journal article" date="2019" name="Int. J. Syst. Evol. Microbiol.">
        <title>The Global Catalogue of Microorganisms (GCM) 10K type strain sequencing project: providing services to taxonomists for standard genome sequencing and annotation.</title>
        <authorList>
            <consortium name="The Broad Institute Genomics Platform"/>
            <consortium name="The Broad Institute Genome Sequencing Center for Infectious Disease"/>
            <person name="Wu L."/>
            <person name="Ma J."/>
        </authorList>
    </citation>
    <scope>NUCLEOTIDE SEQUENCE [LARGE SCALE GENOMIC DNA]</scope>
    <source>
        <strain evidence="3">JCM 14560</strain>
    </source>
</reference>
<protein>
    <submittedName>
        <fullName evidence="2">Uncharacterized protein</fullName>
    </submittedName>
</protein>
<feature type="region of interest" description="Disordered" evidence="1">
    <location>
        <begin position="109"/>
        <end position="171"/>
    </location>
</feature>
<name>A0ABP5LA12_9ACTN</name>
<organism evidence="2 3">
    <name type="scientific">Kitasatospora kazusensis</name>
    <dbReference type="NCBI Taxonomy" id="407974"/>
    <lineage>
        <taxon>Bacteria</taxon>
        <taxon>Bacillati</taxon>
        <taxon>Actinomycetota</taxon>
        <taxon>Actinomycetes</taxon>
        <taxon>Kitasatosporales</taxon>
        <taxon>Streptomycetaceae</taxon>
        <taxon>Kitasatospora</taxon>
    </lineage>
</organism>
<dbReference type="Proteomes" id="UP001422759">
    <property type="component" value="Unassembled WGS sequence"/>
</dbReference>
<proteinExistence type="predicted"/>
<feature type="region of interest" description="Disordered" evidence="1">
    <location>
        <begin position="1"/>
        <end position="43"/>
    </location>
</feature>
<sequence length="171" mass="18258">MDLAPSPVRGPHTSARAATLTNARVHGEATGQRPGDRQGRRGALDEAAVRTFRHHENAYRGGHGLIWSGGGPGALPLDVDIDGFIRIATSEEVHRTLRTRACSVGGTQRKASAAAKSRTRRIPRGRRRGRPGLSVVRASLQATVRDANRVGLPDEARSPPSGREQSSLEAP</sequence>
<accession>A0ABP5LA12</accession>
<comment type="caution">
    <text evidence="2">The sequence shown here is derived from an EMBL/GenBank/DDBJ whole genome shotgun (WGS) entry which is preliminary data.</text>
</comment>
<evidence type="ECO:0000313" key="2">
    <source>
        <dbReference type="EMBL" id="GAA2143141.1"/>
    </source>
</evidence>
<feature type="compositionally biased region" description="Basic and acidic residues" evidence="1">
    <location>
        <begin position="34"/>
        <end position="43"/>
    </location>
</feature>
<feature type="compositionally biased region" description="Basic and acidic residues" evidence="1">
    <location>
        <begin position="146"/>
        <end position="157"/>
    </location>
</feature>